<evidence type="ECO:0000256" key="1">
    <source>
        <dbReference type="SAM" id="Phobius"/>
    </source>
</evidence>
<dbReference type="Proteomes" id="UP000509761">
    <property type="component" value="Chromosome"/>
</dbReference>
<dbReference type="EMBL" id="CP054580">
    <property type="protein sequence ID" value="QKS26559.1"/>
    <property type="molecule type" value="Genomic_DNA"/>
</dbReference>
<evidence type="ECO:0000313" key="2">
    <source>
        <dbReference type="EMBL" id="QKS26559.1"/>
    </source>
</evidence>
<reference evidence="2 3" key="1">
    <citation type="submission" date="2019-12" db="EMBL/GenBank/DDBJ databases">
        <title>Genome sequencing and assembly of endphytes of Porphyra tenera.</title>
        <authorList>
            <person name="Park J.M."/>
            <person name="Shin R."/>
            <person name="Jo S.H."/>
        </authorList>
    </citation>
    <scope>NUCLEOTIDE SEQUENCE [LARGE SCALE GENOMIC DNA]</scope>
    <source>
        <strain evidence="2 3">GPM3</strain>
    </source>
</reference>
<dbReference type="RefSeq" id="WP_174788369.1">
    <property type="nucleotide sequence ID" value="NZ_CP054580.1"/>
</dbReference>
<keyword evidence="3" id="KW-1185">Reference proteome</keyword>
<sequence length="251" mass="28284">MESDRKNLVEFFVFFFISLQIFSSLYLYFFWLAFGKSAFDYVELQNVIFSAGGFALSFSAFSLVFVVVFQDFKLNFEPKLKTVLCFMFFFAVLNFLPFYLVGKSKDFLSLSYVLVCLIIIPSHFLAGYVQALNEDSAFFVKREMTYSYVFVVLVGMSFCMNFASLNARNVGFSNLQDVKNIMSIKGDESCLYRVIGSLGSFWFVVPDLKGQGTSVYDQGVVHSVPFVNVDKITSFRGSSDSSVGLSNCSGS</sequence>
<feature type="transmembrane region" description="Helical" evidence="1">
    <location>
        <begin position="80"/>
        <end position="100"/>
    </location>
</feature>
<protein>
    <submittedName>
        <fullName evidence="2">Uncharacterized protein</fullName>
    </submittedName>
</protein>
<accession>A0AAP9NR68</accession>
<feature type="transmembrane region" description="Helical" evidence="1">
    <location>
        <begin position="12"/>
        <end position="34"/>
    </location>
</feature>
<gene>
    <name evidence="2" type="ORF">FX987_04368</name>
</gene>
<name>A0AAP9NR68_9GAMM</name>
<keyword evidence="1" id="KW-1133">Transmembrane helix</keyword>
<dbReference type="AlphaFoldDB" id="A0AAP9NR68"/>
<feature type="transmembrane region" description="Helical" evidence="1">
    <location>
        <begin position="146"/>
        <end position="165"/>
    </location>
</feature>
<keyword evidence="1" id="KW-0472">Membrane</keyword>
<feature type="transmembrane region" description="Helical" evidence="1">
    <location>
        <begin position="46"/>
        <end position="68"/>
    </location>
</feature>
<proteinExistence type="predicted"/>
<organism evidence="2 3">
    <name type="scientific">Vreelandella titanicae</name>
    <dbReference type="NCBI Taxonomy" id="664683"/>
    <lineage>
        <taxon>Bacteria</taxon>
        <taxon>Pseudomonadati</taxon>
        <taxon>Pseudomonadota</taxon>
        <taxon>Gammaproteobacteria</taxon>
        <taxon>Oceanospirillales</taxon>
        <taxon>Halomonadaceae</taxon>
        <taxon>Vreelandella</taxon>
    </lineage>
</organism>
<evidence type="ECO:0000313" key="3">
    <source>
        <dbReference type="Proteomes" id="UP000509761"/>
    </source>
</evidence>
<feature type="transmembrane region" description="Helical" evidence="1">
    <location>
        <begin position="107"/>
        <end position="126"/>
    </location>
</feature>
<keyword evidence="1" id="KW-0812">Transmembrane</keyword>